<dbReference type="HOGENOM" id="CLU_1487132_0_0_5"/>
<dbReference type="Proteomes" id="UP000002745">
    <property type="component" value="Chromosome"/>
</dbReference>
<evidence type="ECO:0000313" key="5">
    <source>
        <dbReference type="EMBL" id="ACT58017.1"/>
    </source>
</evidence>
<evidence type="ECO:0000313" key="6">
    <source>
        <dbReference type="Proteomes" id="UP000002745"/>
    </source>
</evidence>
<keyword evidence="2" id="KW-0238">DNA-binding</keyword>
<dbReference type="EMBL" id="CP001678">
    <property type="protein sequence ID" value="ACT58017.1"/>
    <property type="molecule type" value="Genomic_DNA"/>
</dbReference>
<feature type="domain" description="HTH marR-type" evidence="4">
    <location>
        <begin position="40"/>
        <end position="172"/>
    </location>
</feature>
<evidence type="ECO:0000256" key="1">
    <source>
        <dbReference type="ARBA" id="ARBA00023015"/>
    </source>
</evidence>
<dbReference type="SUPFAM" id="SSF46785">
    <property type="entry name" value="Winged helix' DNA-binding domain"/>
    <property type="match status" value="1"/>
</dbReference>
<dbReference type="eggNOG" id="COG1846">
    <property type="taxonomic scope" value="Bacteria"/>
</dbReference>
<organism evidence="5 6">
    <name type="scientific">Hirschia baltica (strain ATCC 49814 / DSM 5838 / IFAM 1418)</name>
    <dbReference type="NCBI Taxonomy" id="582402"/>
    <lineage>
        <taxon>Bacteria</taxon>
        <taxon>Pseudomonadati</taxon>
        <taxon>Pseudomonadota</taxon>
        <taxon>Alphaproteobacteria</taxon>
        <taxon>Hyphomonadales</taxon>
        <taxon>Hyphomonadaceae</taxon>
        <taxon>Hirschia</taxon>
    </lineage>
</organism>
<dbReference type="STRING" id="582402.Hbal_0315"/>
<sequence>MSIHSLRVIRPVNQSMSRPVSRGASNSAEESRLYLRESDLDQGASLIRQSARKIRHMVGSVAQEAGLLEAELDTLIELVEMEGCDISELRAHLFAPKQSLARNLNALEKSGYIERVPCPKDGRRRLLNLTESGKEVISKAANGWRDVLLEAYRASGPEVVANAKKLLQHVAKSSPEKDEDS</sequence>
<keyword evidence="6" id="KW-1185">Reference proteome</keyword>
<dbReference type="SMART" id="SM00347">
    <property type="entry name" value="HTH_MARR"/>
    <property type="match status" value="1"/>
</dbReference>
<dbReference type="InterPro" id="IPR023187">
    <property type="entry name" value="Tscrpt_reg_MarR-type_CS"/>
</dbReference>
<gene>
    <name evidence="5" type="ordered locus">Hbal_0315</name>
</gene>
<dbReference type="OrthoDB" id="2287011at2"/>
<dbReference type="InterPro" id="IPR036390">
    <property type="entry name" value="WH_DNA-bd_sf"/>
</dbReference>
<dbReference type="InterPro" id="IPR000835">
    <property type="entry name" value="HTH_MarR-typ"/>
</dbReference>
<keyword evidence="1" id="KW-0805">Transcription regulation</keyword>
<dbReference type="GO" id="GO:0003700">
    <property type="term" value="F:DNA-binding transcription factor activity"/>
    <property type="evidence" value="ECO:0007669"/>
    <property type="project" value="InterPro"/>
</dbReference>
<name>C6XM74_HIRBI</name>
<dbReference type="Gene3D" id="1.10.10.10">
    <property type="entry name" value="Winged helix-like DNA-binding domain superfamily/Winged helix DNA-binding domain"/>
    <property type="match status" value="1"/>
</dbReference>
<accession>C6XM74</accession>
<dbReference type="InterPro" id="IPR039422">
    <property type="entry name" value="MarR/SlyA-like"/>
</dbReference>
<dbReference type="Pfam" id="PF12802">
    <property type="entry name" value="MarR_2"/>
    <property type="match status" value="1"/>
</dbReference>
<dbReference type="PANTHER" id="PTHR33164">
    <property type="entry name" value="TRANSCRIPTIONAL REGULATOR, MARR FAMILY"/>
    <property type="match status" value="1"/>
</dbReference>
<dbReference type="PROSITE" id="PS01117">
    <property type="entry name" value="HTH_MARR_1"/>
    <property type="match status" value="1"/>
</dbReference>
<dbReference type="PRINTS" id="PR00598">
    <property type="entry name" value="HTHMARR"/>
</dbReference>
<protein>
    <submittedName>
        <fullName evidence="5">Transcriptional regulator, MarR family</fullName>
    </submittedName>
</protein>
<proteinExistence type="predicted"/>
<evidence type="ECO:0000259" key="4">
    <source>
        <dbReference type="PROSITE" id="PS50995"/>
    </source>
</evidence>
<keyword evidence="3" id="KW-0804">Transcription</keyword>
<dbReference type="PANTHER" id="PTHR33164:SF43">
    <property type="entry name" value="HTH-TYPE TRANSCRIPTIONAL REPRESSOR YETL"/>
    <property type="match status" value="1"/>
</dbReference>
<evidence type="ECO:0000256" key="2">
    <source>
        <dbReference type="ARBA" id="ARBA00023125"/>
    </source>
</evidence>
<evidence type="ECO:0000256" key="3">
    <source>
        <dbReference type="ARBA" id="ARBA00023163"/>
    </source>
</evidence>
<dbReference type="KEGG" id="hba:Hbal_0315"/>
<dbReference type="AlphaFoldDB" id="C6XM74"/>
<dbReference type="GO" id="GO:0006950">
    <property type="term" value="P:response to stress"/>
    <property type="evidence" value="ECO:0007669"/>
    <property type="project" value="TreeGrafter"/>
</dbReference>
<dbReference type="PROSITE" id="PS50995">
    <property type="entry name" value="HTH_MARR_2"/>
    <property type="match status" value="1"/>
</dbReference>
<reference evidence="6" key="1">
    <citation type="journal article" date="2011" name="J. Bacteriol.">
        <title>Genome sequences of eight morphologically diverse alphaproteobacteria.</title>
        <authorList>
            <consortium name="US DOE Joint Genome Institute"/>
            <person name="Brown P.J."/>
            <person name="Kysela D.T."/>
            <person name="Buechlein A."/>
            <person name="Hemmerich C."/>
            <person name="Brun Y.V."/>
        </authorList>
    </citation>
    <scope>NUCLEOTIDE SEQUENCE [LARGE SCALE GENOMIC DNA]</scope>
    <source>
        <strain evidence="6">ATCC 49814 / DSM 5838 / IFAM 1418</strain>
    </source>
</reference>
<dbReference type="InterPro" id="IPR036388">
    <property type="entry name" value="WH-like_DNA-bd_sf"/>
</dbReference>
<dbReference type="GO" id="GO:0003677">
    <property type="term" value="F:DNA binding"/>
    <property type="evidence" value="ECO:0007669"/>
    <property type="project" value="UniProtKB-KW"/>
</dbReference>